<dbReference type="InterPro" id="IPR013083">
    <property type="entry name" value="Znf_RING/FYVE/PHD"/>
</dbReference>
<dbReference type="InterPro" id="IPR001841">
    <property type="entry name" value="Znf_RING"/>
</dbReference>
<dbReference type="PROSITE" id="PS50089">
    <property type="entry name" value="ZF_RING_2"/>
    <property type="match status" value="1"/>
</dbReference>
<name>A0ABD1WUV9_9LAMI</name>
<accession>A0ABD1WUV9</accession>
<organism evidence="3 4">
    <name type="scientific">Forsythia ovata</name>
    <dbReference type="NCBI Taxonomy" id="205694"/>
    <lineage>
        <taxon>Eukaryota</taxon>
        <taxon>Viridiplantae</taxon>
        <taxon>Streptophyta</taxon>
        <taxon>Embryophyta</taxon>
        <taxon>Tracheophyta</taxon>
        <taxon>Spermatophyta</taxon>
        <taxon>Magnoliopsida</taxon>
        <taxon>eudicotyledons</taxon>
        <taxon>Gunneridae</taxon>
        <taxon>Pentapetalae</taxon>
        <taxon>asterids</taxon>
        <taxon>lamiids</taxon>
        <taxon>Lamiales</taxon>
        <taxon>Oleaceae</taxon>
        <taxon>Forsythieae</taxon>
        <taxon>Forsythia</taxon>
    </lineage>
</organism>
<protein>
    <recommendedName>
        <fullName evidence="2">RING-type domain-containing protein</fullName>
    </recommendedName>
</protein>
<dbReference type="EMBL" id="JBFOLJ010000002">
    <property type="protein sequence ID" value="KAL2553255.1"/>
    <property type="molecule type" value="Genomic_DNA"/>
</dbReference>
<proteinExistence type="predicted"/>
<evidence type="ECO:0000256" key="1">
    <source>
        <dbReference type="PROSITE-ProRule" id="PRU00175"/>
    </source>
</evidence>
<dbReference type="PANTHER" id="PTHR31150:SF23">
    <property type="entry name" value="MANDELONITRILE LYASE-RELATED"/>
    <property type="match status" value="1"/>
</dbReference>
<keyword evidence="1" id="KW-0479">Metal-binding</keyword>
<gene>
    <name evidence="3" type="ORF">Fot_06874</name>
</gene>
<reference evidence="4" key="1">
    <citation type="submission" date="2024-07" db="EMBL/GenBank/DDBJ databases">
        <title>Two chromosome-level genome assemblies of Korean endemic species Abeliophyllum distichum and Forsythia ovata (Oleaceae).</title>
        <authorList>
            <person name="Jang H."/>
        </authorList>
    </citation>
    <scope>NUCLEOTIDE SEQUENCE [LARGE SCALE GENOMIC DNA]</scope>
</reference>
<evidence type="ECO:0000313" key="4">
    <source>
        <dbReference type="Proteomes" id="UP001604277"/>
    </source>
</evidence>
<keyword evidence="4" id="KW-1185">Reference proteome</keyword>
<keyword evidence="1" id="KW-0862">Zinc</keyword>
<sequence>MRQSRGVGMRRPAREIRQRSEVFRLRTRCPRIEEISLDHQSAGRTTNGKLASAAAPPLPTSAFCKYTCSTSGCFRCGLCERFLSQISPWSSRRIVKSGDMPVAGVISCSHVFHAECLEQTTSKVCKNDPPCPICIRVEEENSPDQRVFSKLRNSFPRLKRFCEDGSSKP</sequence>
<dbReference type="PANTHER" id="PTHR31150">
    <property type="entry name" value="EXPRESSED PROTEIN"/>
    <property type="match status" value="1"/>
</dbReference>
<dbReference type="AlphaFoldDB" id="A0ABD1WUV9"/>
<dbReference type="Proteomes" id="UP001604277">
    <property type="component" value="Unassembled WGS sequence"/>
</dbReference>
<feature type="domain" description="RING-type" evidence="2">
    <location>
        <begin position="76"/>
        <end position="134"/>
    </location>
</feature>
<evidence type="ECO:0000313" key="3">
    <source>
        <dbReference type="EMBL" id="KAL2553255.1"/>
    </source>
</evidence>
<keyword evidence="1" id="KW-0863">Zinc-finger</keyword>
<evidence type="ECO:0000259" key="2">
    <source>
        <dbReference type="PROSITE" id="PS50089"/>
    </source>
</evidence>
<dbReference type="GO" id="GO:0008270">
    <property type="term" value="F:zinc ion binding"/>
    <property type="evidence" value="ECO:0007669"/>
    <property type="project" value="UniProtKB-KW"/>
</dbReference>
<comment type="caution">
    <text evidence="3">The sequence shown here is derived from an EMBL/GenBank/DDBJ whole genome shotgun (WGS) entry which is preliminary data.</text>
</comment>
<dbReference type="Gene3D" id="3.30.40.10">
    <property type="entry name" value="Zinc/RING finger domain, C3HC4 (zinc finger)"/>
    <property type="match status" value="1"/>
</dbReference>